<dbReference type="AlphaFoldDB" id="A0A6G4WP84"/>
<gene>
    <name evidence="2" type="ORF">G6N73_33550</name>
</gene>
<accession>A0A6G4WP84</accession>
<keyword evidence="1" id="KW-0812">Transmembrane</keyword>
<name>A0A6G4WP84_9HYPH</name>
<keyword evidence="3" id="KW-1185">Reference proteome</keyword>
<evidence type="ECO:0000313" key="2">
    <source>
        <dbReference type="EMBL" id="NGO55877.1"/>
    </source>
</evidence>
<proteinExistence type="predicted"/>
<dbReference type="Proteomes" id="UP001642900">
    <property type="component" value="Unassembled WGS sequence"/>
</dbReference>
<dbReference type="EMBL" id="JAAKZF010000144">
    <property type="protein sequence ID" value="NGO55877.1"/>
    <property type="molecule type" value="Genomic_DNA"/>
</dbReference>
<protein>
    <recommendedName>
        <fullName evidence="4">Exopolysaccharide repressor protein</fullName>
    </recommendedName>
</protein>
<feature type="transmembrane region" description="Helical" evidence="1">
    <location>
        <begin position="31"/>
        <end position="55"/>
    </location>
</feature>
<evidence type="ECO:0000256" key="1">
    <source>
        <dbReference type="SAM" id="Phobius"/>
    </source>
</evidence>
<feature type="transmembrane region" description="Helical" evidence="1">
    <location>
        <begin position="5"/>
        <end position="25"/>
    </location>
</feature>
<dbReference type="Pfam" id="PF11089">
    <property type="entry name" value="SyrA"/>
    <property type="match status" value="1"/>
</dbReference>
<evidence type="ECO:0000313" key="3">
    <source>
        <dbReference type="Proteomes" id="UP001642900"/>
    </source>
</evidence>
<keyword evidence="1" id="KW-0472">Membrane</keyword>
<keyword evidence="1" id="KW-1133">Transmembrane helix</keyword>
<dbReference type="InterPro" id="IPR024239">
    <property type="entry name" value="SyrA"/>
</dbReference>
<evidence type="ECO:0008006" key="4">
    <source>
        <dbReference type="Google" id="ProtNLM"/>
    </source>
</evidence>
<sequence>MPFRIFCRVLGLVLCANALTMYFVLHSIRAATFTTLACSLFLQVAYFGSVLFLVWRSGCTRRAGQKARHCGSCGEVRHDSPDHKKGEE</sequence>
<reference evidence="2 3" key="1">
    <citation type="submission" date="2020-02" db="EMBL/GenBank/DDBJ databases">
        <title>Genome sequence of strain CCNWXJ40-4.</title>
        <authorList>
            <person name="Gao J."/>
            <person name="Sun J."/>
        </authorList>
    </citation>
    <scope>NUCLEOTIDE SEQUENCE [LARGE SCALE GENOMIC DNA]</scope>
    <source>
        <strain evidence="2 3">CCNWXJ 40-4</strain>
    </source>
</reference>
<organism evidence="2 3">
    <name type="scientific">Allomesorhizobium camelthorni</name>
    <dbReference type="NCBI Taxonomy" id="475069"/>
    <lineage>
        <taxon>Bacteria</taxon>
        <taxon>Pseudomonadati</taxon>
        <taxon>Pseudomonadota</taxon>
        <taxon>Alphaproteobacteria</taxon>
        <taxon>Hyphomicrobiales</taxon>
        <taxon>Phyllobacteriaceae</taxon>
        <taxon>Allomesorhizobium</taxon>
    </lineage>
</organism>
<comment type="caution">
    <text evidence="2">The sequence shown here is derived from an EMBL/GenBank/DDBJ whole genome shotgun (WGS) entry which is preliminary data.</text>
</comment>